<evidence type="ECO:0000256" key="3">
    <source>
        <dbReference type="ARBA" id="ARBA00023186"/>
    </source>
</evidence>
<feature type="region of interest" description="Disordered" evidence="4">
    <location>
        <begin position="1"/>
        <end position="84"/>
    </location>
</feature>
<sequence>MEEHVEHARAHGLGAAEKTGQHLDQFRPHPRQGRDGREEGSQNRRTHENLEGSLVRLRGRMQPPERRCRSLPQGEAASGEAQIGRKSGFLRPMKILYNGAAGCRTMSGTIRTSDELDARRRRIVYRAWHRGFREMDLIMGRFCDAVIVDLPDSDLDAFEMLIDAQDHDLYSWITGAEPVSAEFDMPLFRKLRDFHSSMKPMFA</sequence>
<proteinExistence type="inferred from homology"/>
<evidence type="ECO:0000256" key="1">
    <source>
        <dbReference type="ARBA" id="ARBA00008571"/>
    </source>
</evidence>
<organism evidence="5 6">
    <name type="scientific">Labrys monachus</name>
    <dbReference type="NCBI Taxonomy" id="217067"/>
    <lineage>
        <taxon>Bacteria</taxon>
        <taxon>Pseudomonadati</taxon>
        <taxon>Pseudomonadota</taxon>
        <taxon>Alphaproteobacteria</taxon>
        <taxon>Hyphomicrobiales</taxon>
        <taxon>Xanthobacteraceae</taxon>
        <taxon>Labrys</taxon>
    </lineage>
</organism>
<dbReference type="Pfam" id="PF03937">
    <property type="entry name" value="Sdh5"/>
    <property type="match status" value="1"/>
</dbReference>
<comment type="similarity">
    <text evidence="1">Belongs to the SdhE FAD assembly factor family.</text>
</comment>
<protein>
    <recommendedName>
        <fullName evidence="2">FAD assembly factor SdhE</fullName>
    </recommendedName>
</protein>
<evidence type="ECO:0000256" key="4">
    <source>
        <dbReference type="SAM" id="MobiDB-lite"/>
    </source>
</evidence>
<reference evidence="5 6" key="1">
    <citation type="submission" date="2023-07" db="EMBL/GenBank/DDBJ databases">
        <title>Genomic Encyclopedia of Type Strains, Phase IV (KMG-IV): sequencing the most valuable type-strain genomes for metagenomic binning, comparative biology and taxonomic classification.</title>
        <authorList>
            <person name="Goeker M."/>
        </authorList>
    </citation>
    <scope>NUCLEOTIDE SEQUENCE [LARGE SCALE GENOMIC DNA]</scope>
    <source>
        <strain evidence="5 6">DSM 5896</strain>
    </source>
</reference>
<evidence type="ECO:0000313" key="5">
    <source>
        <dbReference type="EMBL" id="MDQ0392938.1"/>
    </source>
</evidence>
<name>A0ABU0FEA0_9HYPH</name>
<dbReference type="EMBL" id="JAUSVK010000001">
    <property type="protein sequence ID" value="MDQ0392938.1"/>
    <property type="molecule type" value="Genomic_DNA"/>
</dbReference>
<accession>A0ABU0FEA0</accession>
<feature type="compositionally biased region" description="Basic and acidic residues" evidence="4">
    <location>
        <begin position="19"/>
        <end position="50"/>
    </location>
</feature>
<evidence type="ECO:0000256" key="2">
    <source>
        <dbReference type="ARBA" id="ARBA00019418"/>
    </source>
</evidence>
<dbReference type="PANTHER" id="PTHR12469">
    <property type="entry name" value="PROTEIN EMI5 HOMOLOG, MITOCHONDRIAL"/>
    <property type="match status" value="1"/>
</dbReference>
<evidence type="ECO:0000313" key="6">
    <source>
        <dbReference type="Proteomes" id="UP001237448"/>
    </source>
</evidence>
<gene>
    <name evidence="5" type="ORF">J3R73_002730</name>
</gene>
<dbReference type="PANTHER" id="PTHR12469:SF2">
    <property type="entry name" value="SUCCINATE DEHYDROGENASE ASSEMBLY FACTOR 2, MITOCHONDRIAL"/>
    <property type="match status" value="1"/>
</dbReference>
<dbReference type="InterPro" id="IPR036714">
    <property type="entry name" value="SDH_sf"/>
</dbReference>
<keyword evidence="6" id="KW-1185">Reference proteome</keyword>
<keyword evidence="3" id="KW-0143">Chaperone</keyword>
<dbReference type="RefSeq" id="WP_307427606.1">
    <property type="nucleotide sequence ID" value="NZ_JAUSVK010000001.1"/>
</dbReference>
<dbReference type="Proteomes" id="UP001237448">
    <property type="component" value="Unassembled WGS sequence"/>
</dbReference>
<dbReference type="SUPFAM" id="SSF109910">
    <property type="entry name" value="YgfY-like"/>
    <property type="match status" value="1"/>
</dbReference>
<dbReference type="InterPro" id="IPR005631">
    <property type="entry name" value="SDH"/>
</dbReference>
<comment type="caution">
    <text evidence="5">The sequence shown here is derived from an EMBL/GenBank/DDBJ whole genome shotgun (WGS) entry which is preliminary data.</text>
</comment>
<dbReference type="Gene3D" id="1.10.150.250">
    <property type="entry name" value="Flavinator of succinate dehydrogenase"/>
    <property type="match status" value="1"/>
</dbReference>